<protein>
    <recommendedName>
        <fullName evidence="3">ShKT domain-containing protein</fullName>
    </recommendedName>
</protein>
<evidence type="ECO:0000313" key="5">
    <source>
        <dbReference type="Proteomes" id="UP000230233"/>
    </source>
</evidence>
<dbReference type="Proteomes" id="UP000230233">
    <property type="component" value="Unassembled WGS sequence"/>
</dbReference>
<accession>A0A2G5SC33</accession>
<gene>
    <name evidence="4" type="ORF">B9Z55_028269</name>
</gene>
<dbReference type="Pfam" id="PF01549">
    <property type="entry name" value="ShK"/>
    <property type="match status" value="3"/>
</dbReference>
<dbReference type="SMART" id="SM00254">
    <property type="entry name" value="ShKT"/>
    <property type="match status" value="3"/>
</dbReference>
<feature type="chain" id="PRO_5013606440" description="ShKT domain-containing protein" evidence="2">
    <location>
        <begin position="18"/>
        <end position="287"/>
    </location>
</feature>
<dbReference type="Gene3D" id="1.10.10.1870">
    <property type="entry name" value="ShTK domain-like"/>
    <property type="match status" value="1"/>
</dbReference>
<evidence type="ECO:0000256" key="2">
    <source>
        <dbReference type="SAM" id="SignalP"/>
    </source>
</evidence>
<keyword evidence="2" id="KW-0732">Signal</keyword>
<feature type="domain" description="ShKT" evidence="3">
    <location>
        <begin position="88"/>
        <end position="127"/>
    </location>
</feature>
<keyword evidence="5" id="KW-1185">Reference proteome</keyword>
<dbReference type="PANTHER" id="PTHR46219:SF8">
    <property type="entry name" value="SHKT DOMAIN-CONTAINING PROTEIN"/>
    <property type="match status" value="1"/>
</dbReference>
<dbReference type="Pfam" id="PF04942">
    <property type="entry name" value="CC"/>
    <property type="match status" value="2"/>
</dbReference>
<dbReference type="EMBL" id="PDUG01000020">
    <property type="protein sequence ID" value="PIC12600.1"/>
    <property type="molecule type" value="Genomic_DNA"/>
</dbReference>
<feature type="signal peptide" evidence="2">
    <location>
        <begin position="1"/>
        <end position="17"/>
    </location>
</feature>
<organism evidence="4 5">
    <name type="scientific">Caenorhabditis nigoni</name>
    <dbReference type="NCBI Taxonomy" id="1611254"/>
    <lineage>
        <taxon>Eukaryota</taxon>
        <taxon>Metazoa</taxon>
        <taxon>Ecdysozoa</taxon>
        <taxon>Nematoda</taxon>
        <taxon>Chromadorea</taxon>
        <taxon>Rhabditida</taxon>
        <taxon>Rhabditina</taxon>
        <taxon>Rhabditomorpha</taxon>
        <taxon>Rhabditoidea</taxon>
        <taxon>Rhabditidae</taxon>
        <taxon>Peloderinae</taxon>
        <taxon>Caenorhabditis</taxon>
    </lineage>
</organism>
<dbReference type="PANTHER" id="PTHR46219">
    <property type="entry name" value="PROTEIN CBG11138"/>
    <property type="match status" value="1"/>
</dbReference>
<evidence type="ECO:0000256" key="1">
    <source>
        <dbReference type="PROSITE-ProRule" id="PRU01005"/>
    </source>
</evidence>
<feature type="domain" description="ShKT" evidence="3">
    <location>
        <begin position="246"/>
        <end position="286"/>
    </location>
</feature>
<comment type="caution">
    <text evidence="1">Lacks conserved residue(s) required for the propagation of feature annotation.</text>
</comment>
<reference evidence="5" key="1">
    <citation type="submission" date="2017-10" db="EMBL/GenBank/DDBJ databases">
        <title>Rapid genome shrinkage in a self-fertile nematode reveals novel sperm competition proteins.</title>
        <authorList>
            <person name="Yin D."/>
            <person name="Schwarz E.M."/>
            <person name="Thomas C.G."/>
            <person name="Felde R.L."/>
            <person name="Korf I.F."/>
            <person name="Cutter A.D."/>
            <person name="Schartner C.M."/>
            <person name="Ralston E.J."/>
            <person name="Meyer B.J."/>
            <person name="Haag E.S."/>
        </authorList>
    </citation>
    <scope>NUCLEOTIDE SEQUENCE [LARGE SCALE GENOMIC DNA]</scope>
    <source>
        <strain evidence="5">JU1422</strain>
    </source>
</reference>
<name>A0A2G5SC33_9PELO</name>
<dbReference type="PROSITE" id="PS51670">
    <property type="entry name" value="SHKT"/>
    <property type="match status" value="3"/>
</dbReference>
<feature type="domain" description="ShKT" evidence="3">
    <location>
        <begin position="202"/>
        <end position="238"/>
    </location>
</feature>
<dbReference type="AlphaFoldDB" id="A0A2G5SC33"/>
<dbReference type="InterPro" id="IPR007026">
    <property type="entry name" value="CC_domain"/>
</dbReference>
<dbReference type="Gene3D" id="1.10.10.1940">
    <property type="match status" value="2"/>
</dbReference>
<dbReference type="InterPro" id="IPR003582">
    <property type="entry name" value="ShKT_dom"/>
</dbReference>
<comment type="caution">
    <text evidence="4">The sequence shown here is derived from an EMBL/GenBank/DDBJ whole genome shotgun (WGS) entry which is preliminary data.</text>
</comment>
<evidence type="ECO:0000259" key="3">
    <source>
        <dbReference type="PROSITE" id="PS51670"/>
    </source>
</evidence>
<proteinExistence type="predicted"/>
<sequence length="287" mass="31041">MYTLLALLALFGVPSSGFHFGFPTPTPTLPGFPSIQPTPISSCRVATVGRSIRNVCPTGYTAITNGECCIASQVVYSSGTTPRPTFPCLDRPNVNGINECPGWKSYCNDVIYKDYMTQNCPQTCGFCSPTTSTPTSTCRVATVGSELSEPQSIKNLFLGSIRNVCPTGYTAISNGECCIASQVTYSESTAPTIRPPFSCADRSNTNGINECPGWRSYCNDVFYKDFMARNCPQTCGLCSSTTPSTCIDAVNPTTGRSECAANLRLCNNVAFRDWMRVQCPRTCGYCR</sequence>
<dbReference type="STRING" id="1611254.A0A2G5SC33"/>
<dbReference type="OrthoDB" id="5804743at2759"/>
<evidence type="ECO:0000313" key="4">
    <source>
        <dbReference type="EMBL" id="PIC12600.1"/>
    </source>
</evidence>